<feature type="domain" description="Zn(2)-C6 fungal-type" evidence="6">
    <location>
        <begin position="18"/>
        <end position="47"/>
    </location>
</feature>
<dbReference type="PROSITE" id="PS00463">
    <property type="entry name" value="ZN2_CY6_FUNGAL_1"/>
    <property type="match status" value="1"/>
</dbReference>
<evidence type="ECO:0000256" key="3">
    <source>
        <dbReference type="ARBA" id="ARBA00023125"/>
    </source>
</evidence>
<gene>
    <name evidence="7" type="ORF">CPELLU_LOCUS10980</name>
</gene>
<evidence type="ECO:0000313" key="7">
    <source>
        <dbReference type="EMBL" id="CAG8684481.1"/>
    </source>
</evidence>
<dbReference type="CDD" id="cd00067">
    <property type="entry name" value="GAL4"/>
    <property type="match status" value="1"/>
</dbReference>
<dbReference type="Gene3D" id="4.10.240.10">
    <property type="entry name" value="Zn(2)-C6 fungal-type DNA-binding domain"/>
    <property type="match status" value="1"/>
</dbReference>
<dbReference type="OrthoDB" id="2123952at2759"/>
<dbReference type="InterPro" id="IPR001138">
    <property type="entry name" value="Zn2Cys6_DnaBD"/>
</dbReference>
<dbReference type="SMART" id="SM00066">
    <property type="entry name" value="GAL4"/>
    <property type="match status" value="1"/>
</dbReference>
<keyword evidence="4" id="KW-0804">Transcription</keyword>
<keyword evidence="3" id="KW-0238">DNA-binding</keyword>
<comment type="caution">
    <text evidence="7">The sequence shown here is derived from an EMBL/GenBank/DDBJ whole genome shotgun (WGS) entry which is preliminary data.</text>
</comment>
<dbReference type="GO" id="GO:0000981">
    <property type="term" value="F:DNA-binding transcription factor activity, RNA polymerase II-specific"/>
    <property type="evidence" value="ECO:0007669"/>
    <property type="project" value="InterPro"/>
</dbReference>
<dbReference type="GO" id="GO:0005634">
    <property type="term" value="C:nucleus"/>
    <property type="evidence" value="ECO:0007669"/>
    <property type="project" value="UniProtKB-SubCell"/>
</dbReference>
<dbReference type="Proteomes" id="UP000789759">
    <property type="component" value="Unassembled WGS sequence"/>
</dbReference>
<evidence type="ECO:0000259" key="6">
    <source>
        <dbReference type="PROSITE" id="PS50048"/>
    </source>
</evidence>
<protein>
    <submittedName>
        <fullName evidence="7">15130_t:CDS:1</fullName>
    </submittedName>
</protein>
<keyword evidence="8" id="KW-1185">Reference proteome</keyword>
<dbReference type="PANTHER" id="PTHR47540:SF2">
    <property type="entry name" value="ZN(II)2CYS6 TRANSCRIPTION FACTOR (EUROFUNG)"/>
    <property type="match status" value="1"/>
</dbReference>
<dbReference type="PROSITE" id="PS50048">
    <property type="entry name" value="ZN2_CY6_FUNGAL_2"/>
    <property type="match status" value="1"/>
</dbReference>
<evidence type="ECO:0000256" key="5">
    <source>
        <dbReference type="ARBA" id="ARBA00023242"/>
    </source>
</evidence>
<keyword evidence="2" id="KW-0805">Transcription regulation</keyword>
<dbReference type="InterPro" id="IPR036864">
    <property type="entry name" value="Zn2-C6_fun-type_DNA-bd_sf"/>
</dbReference>
<evidence type="ECO:0000256" key="1">
    <source>
        <dbReference type="ARBA" id="ARBA00004123"/>
    </source>
</evidence>
<reference evidence="7" key="1">
    <citation type="submission" date="2021-06" db="EMBL/GenBank/DDBJ databases">
        <authorList>
            <person name="Kallberg Y."/>
            <person name="Tangrot J."/>
            <person name="Rosling A."/>
        </authorList>
    </citation>
    <scope>NUCLEOTIDE SEQUENCE</scope>
    <source>
        <strain evidence="7">FL966</strain>
    </source>
</reference>
<dbReference type="PANTHER" id="PTHR47540">
    <property type="entry name" value="THIAMINE REPRESSIBLE GENES REGULATORY PROTEIN THI5"/>
    <property type="match status" value="1"/>
</dbReference>
<dbReference type="AlphaFoldDB" id="A0A9N9HF78"/>
<sequence>MNQHKSNQSKKRAYVTTACQNCRRRRIRCSGEATCFECVKGHVKCEYAQPTKKRGRKPNKLIHQSSSLRDQALYEHERILELNHATESSSQNPVPIFRNNFELSASNFIPSSVENIHNYEINDLSTQILDPQPNTLILDNFANQAFDNFHLFPHSSCSTLFNSLEEINLEFSNSSPDFLSPGFDFYEI</sequence>
<dbReference type="GO" id="GO:0043565">
    <property type="term" value="F:sequence-specific DNA binding"/>
    <property type="evidence" value="ECO:0007669"/>
    <property type="project" value="TreeGrafter"/>
</dbReference>
<evidence type="ECO:0000256" key="4">
    <source>
        <dbReference type="ARBA" id="ARBA00023163"/>
    </source>
</evidence>
<dbReference type="SUPFAM" id="SSF57701">
    <property type="entry name" value="Zn2/Cys6 DNA-binding domain"/>
    <property type="match status" value="1"/>
</dbReference>
<evidence type="ECO:0000256" key="2">
    <source>
        <dbReference type="ARBA" id="ARBA00023015"/>
    </source>
</evidence>
<organism evidence="7 8">
    <name type="scientific">Cetraspora pellucida</name>
    <dbReference type="NCBI Taxonomy" id="1433469"/>
    <lineage>
        <taxon>Eukaryota</taxon>
        <taxon>Fungi</taxon>
        <taxon>Fungi incertae sedis</taxon>
        <taxon>Mucoromycota</taxon>
        <taxon>Glomeromycotina</taxon>
        <taxon>Glomeromycetes</taxon>
        <taxon>Diversisporales</taxon>
        <taxon>Gigasporaceae</taxon>
        <taxon>Cetraspora</taxon>
    </lineage>
</organism>
<keyword evidence="5" id="KW-0539">Nucleus</keyword>
<evidence type="ECO:0000313" key="8">
    <source>
        <dbReference type="Proteomes" id="UP000789759"/>
    </source>
</evidence>
<dbReference type="InterPro" id="IPR051711">
    <property type="entry name" value="Stress_Response_Reg"/>
</dbReference>
<dbReference type="GO" id="GO:0008270">
    <property type="term" value="F:zinc ion binding"/>
    <property type="evidence" value="ECO:0007669"/>
    <property type="project" value="InterPro"/>
</dbReference>
<comment type="subcellular location">
    <subcellularLocation>
        <location evidence="1">Nucleus</location>
    </subcellularLocation>
</comment>
<dbReference type="GO" id="GO:0045944">
    <property type="term" value="P:positive regulation of transcription by RNA polymerase II"/>
    <property type="evidence" value="ECO:0007669"/>
    <property type="project" value="TreeGrafter"/>
</dbReference>
<dbReference type="Pfam" id="PF00172">
    <property type="entry name" value="Zn_clus"/>
    <property type="match status" value="1"/>
</dbReference>
<proteinExistence type="predicted"/>
<accession>A0A9N9HF78</accession>
<dbReference type="EMBL" id="CAJVQA010009402">
    <property type="protein sequence ID" value="CAG8684481.1"/>
    <property type="molecule type" value="Genomic_DNA"/>
</dbReference>
<name>A0A9N9HF78_9GLOM</name>